<keyword evidence="7 12" id="KW-0472">Membrane</keyword>
<dbReference type="PROSITE" id="PS50297">
    <property type="entry name" value="ANK_REP_REGION"/>
    <property type="match status" value="3"/>
</dbReference>
<proteinExistence type="predicted"/>
<dbReference type="PANTHER" id="PTHR24198">
    <property type="entry name" value="ANKYRIN REPEAT AND PROTEIN KINASE DOMAIN-CONTAINING PROTEIN"/>
    <property type="match status" value="1"/>
</dbReference>
<keyword evidence="14" id="KW-1185">Reference proteome</keyword>
<sequence>MALLLFLLFPIVSTRPVFIEQNGTTFSLNAGLCESYSCGLDESRGICVNHIFAGRPAHYCKCNLPFTGAFCHSTLRLNASLPGSRYSECPFPLYCASVYGNGECNQECNTVECLYDGYECQMQPKCPQEEYCRDRFSNSVCDEVCMREECEFDGGDCFSEMDTLPGQLLIRLSLTAENFMRLSHLFLFQLSRFLRATVVLSQDARGPLLWRWSPSEGRGPRILKGENSSTGIEVAFSVDLSRCSVECLDTIERVVGFIDQSLAAKSSPISSAIIQSVSSSSLPPSSPPLTLHTWAALGGLFVMATVVFGVVVSLRQSRKRVLDTPVWFPPSLGEDPVVLQPTKKPRLAPVRSLLHQQAEGIDPIDTTEDSDIDERDGQGRTALLLAIRSERKEQPLREAVSELIKRGADVTVVDENGWGALHHAFHKLRSPNFNRWLISLGANPQVVDGAGRSLIHLSTEYNDLLNLQMILETAAIRLIDLPDHSNRIAISIAVADFTLPITRCLIDNGADVNSNGAEQFDQSVPRRYPLHIAVQCNNKDHVRMLIQEGARMQVRDNRERTALHYAVIYADLAMCRLIVDAGTQVDAEDDEGRTAEEMAAEWHMIEIEQFLISVRGRNEPYRKRKRAPKRYSSDQGYGSEESHRQEKDGERDSSPTGRSDTVATTPPLPPLVLSPRDSFGIPKWGTMAQLPIFHTRPLMPLTMMHTPLQTGYPAVLTPSHALLGGSFTSLAPPSPFPTNFQTPM</sequence>
<keyword evidence="4" id="KW-0677">Repeat</keyword>
<dbReference type="PROSITE" id="PS50258">
    <property type="entry name" value="LNR"/>
    <property type="match status" value="1"/>
</dbReference>
<evidence type="ECO:0000256" key="3">
    <source>
        <dbReference type="ARBA" id="ARBA00022729"/>
    </source>
</evidence>
<accession>A0A2A6CR17</accession>
<feature type="compositionally biased region" description="Basic and acidic residues" evidence="11">
    <location>
        <begin position="640"/>
        <end position="653"/>
    </location>
</feature>
<dbReference type="SMART" id="SM00004">
    <property type="entry name" value="NL"/>
    <property type="match status" value="2"/>
</dbReference>
<dbReference type="AlphaFoldDB" id="A0A2A6CR17"/>
<dbReference type="GO" id="GO:0016020">
    <property type="term" value="C:membrane"/>
    <property type="evidence" value="ECO:0007669"/>
    <property type="project" value="InterPro"/>
</dbReference>
<dbReference type="Proteomes" id="UP000005239">
    <property type="component" value="Unassembled WGS sequence"/>
</dbReference>
<dbReference type="Pfam" id="PF06816">
    <property type="entry name" value="NOD"/>
    <property type="match status" value="1"/>
</dbReference>
<feature type="compositionally biased region" description="Polar residues" evidence="11">
    <location>
        <begin position="654"/>
        <end position="664"/>
    </location>
</feature>
<dbReference type="InterPro" id="IPR036770">
    <property type="entry name" value="Ankyrin_rpt-contain_sf"/>
</dbReference>
<feature type="region of interest" description="Disordered" evidence="11">
    <location>
        <begin position="621"/>
        <end position="675"/>
    </location>
</feature>
<dbReference type="Gene3D" id="1.25.40.20">
    <property type="entry name" value="Ankyrin repeat-containing domain"/>
    <property type="match status" value="1"/>
</dbReference>
<dbReference type="GO" id="GO:0012505">
    <property type="term" value="C:endomembrane system"/>
    <property type="evidence" value="ECO:0007669"/>
    <property type="project" value="UniProtKB-SubCell"/>
</dbReference>
<name>A0A2A6CR17_PRIPA</name>
<keyword evidence="2 12" id="KW-0812">Transmembrane</keyword>
<dbReference type="SUPFAM" id="SSF48403">
    <property type="entry name" value="Ankyrin repeat"/>
    <property type="match status" value="1"/>
</dbReference>
<feature type="transmembrane region" description="Helical" evidence="12">
    <location>
        <begin position="291"/>
        <end position="314"/>
    </location>
</feature>
<evidence type="ECO:0000256" key="9">
    <source>
        <dbReference type="ARBA" id="ARBA00023180"/>
    </source>
</evidence>
<dbReference type="PROSITE" id="PS01186">
    <property type="entry name" value="EGF_2"/>
    <property type="match status" value="1"/>
</dbReference>
<dbReference type="Gene3D" id="4.10.470.20">
    <property type="match status" value="2"/>
</dbReference>
<accession>A0A8R1YHU0</accession>
<dbReference type="SMART" id="SM00248">
    <property type="entry name" value="ANK"/>
    <property type="match status" value="6"/>
</dbReference>
<dbReference type="GO" id="GO:0030154">
    <property type="term" value="P:cell differentiation"/>
    <property type="evidence" value="ECO:0007669"/>
    <property type="project" value="InterPro"/>
</dbReference>
<dbReference type="PANTHER" id="PTHR24198:SF165">
    <property type="entry name" value="ANKYRIN REPEAT-CONTAINING PROTEIN-RELATED"/>
    <property type="match status" value="1"/>
</dbReference>
<dbReference type="EnsemblMetazoa" id="PPA12557.1">
    <property type="protein sequence ID" value="PPA12557.1"/>
    <property type="gene ID" value="WBGene00102111"/>
</dbReference>
<evidence type="ECO:0000256" key="4">
    <source>
        <dbReference type="ARBA" id="ARBA00022737"/>
    </source>
</evidence>
<dbReference type="PRINTS" id="PR01983">
    <property type="entry name" value="NOTCH"/>
</dbReference>
<evidence type="ECO:0000313" key="13">
    <source>
        <dbReference type="EnsemblMetazoa" id="PPA12557.1"/>
    </source>
</evidence>
<dbReference type="Pfam" id="PF12796">
    <property type="entry name" value="Ank_2"/>
    <property type="match status" value="2"/>
</dbReference>
<reference evidence="13" key="2">
    <citation type="submission" date="2022-06" db="UniProtKB">
        <authorList>
            <consortium name="EnsemblMetazoa"/>
        </authorList>
    </citation>
    <scope>IDENTIFICATION</scope>
    <source>
        <strain evidence="13">PS312</strain>
    </source>
</reference>
<dbReference type="InterPro" id="IPR035993">
    <property type="entry name" value="Notch-like_dom_sf"/>
</dbReference>
<keyword evidence="6" id="KW-0040">ANK repeat</keyword>
<dbReference type="SUPFAM" id="SSF90193">
    <property type="entry name" value="Notch domain"/>
    <property type="match status" value="2"/>
</dbReference>
<dbReference type="InterPro" id="IPR010660">
    <property type="entry name" value="Notch_NOD_dom"/>
</dbReference>
<evidence type="ECO:0000256" key="1">
    <source>
        <dbReference type="ARBA" id="ARBA00022536"/>
    </source>
</evidence>
<keyword evidence="8" id="KW-1015">Disulfide bond</keyword>
<dbReference type="Pfam" id="PF00066">
    <property type="entry name" value="Notch"/>
    <property type="match status" value="2"/>
</dbReference>
<evidence type="ECO:0000256" key="11">
    <source>
        <dbReference type="SAM" id="MobiDB-lite"/>
    </source>
</evidence>
<dbReference type="InterPro" id="IPR000800">
    <property type="entry name" value="Notch_dom"/>
</dbReference>
<dbReference type="InterPro" id="IPR002110">
    <property type="entry name" value="Ankyrin_rpt"/>
</dbReference>
<keyword evidence="5 12" id="KW-1133">Transmembrane helix</keyword>
<comment type="subcellular location">
    <subcellularLocation>
        <location evidence="10">Endomembrane system</location>
        <topology evidence="10">Single-pass type I membrane protein</topology>
    </subcellularLocation>
</comment>
<keyword evidence="3" id="KW-0732">Signal</keyword>
<evidence type="ECO:0000313" key="14">
    <source>
        <dbReference type="Proteomes" id="UP000005239"/>
    </source>
</evidence>
<reference evidence="14" key="1">
    <citation type="journal article" date="2008" name="Nat. Genet.">
        <title>The Pristionchus pacificus genome provides a unique perspective on nematode lifestyle and parasitism.</title>
        <authorList>
            <person name="Dieterich C."/>
            <person name="Clifton S.W."/>
            <person name="Schuster L.N."/>
            <person name="Chinwalla A."/>
            <person name="Delehaunty K."/>
            <person name="Dinkelacker I."/>
            <person name="Fulton L."/>
            <person name="Fulton R."/>
            <person name="Godfrey J."/>
            <person name="Minx P."/>
            <person name="Mitreva M."/>
            <person name="Roeseler W."/>
            <person name="Tian H."/>
            <person name="Witte H."/>
            <person name="Yang S.P."/>
            <person name="Wilson R.K."/>
            <person name="Sommer R.J."/>
        </authorList>
    </citation>
    <scope>NUCLEOTIDE SEQUENCE [LARGE SCALE GENOMIC DNA]</scope>
    <source>
        <strain evidence="14">PS312</strain>
    </source>
</reference>
<dbReference type="PROSITE" id="PS00022">
    <property type="entry name" value="EGF_1"/>
    <property type="match status" value="1"/>
</dbReference>
<dbReference type="OrthoDB" id="5873073at2759"/>
<evidence type="ECO:0000256" key="5">
    <source>
        <dbReference type="ARBA" id="ARBA00022989"/>
    </source>
</evidence>
<keyword evidence="1" id="KW-0245">EGF-like domain</keyword>
<keyword evidence="9" id="KW-0325">Glycoprotein</keyword>
<evidence type="ECO:0000256" key="8">
    <source>
        <dbReference type="ARBA" id="ARBA00023157"/>
    </source>
</evidence>
<evidence type="ECO:0000256" key="7">
    <source>
        <dbReference type="ARBA" id="ARBA00023136"/>
    </source>
</evidence>
<evidence type="ECO:0000256" key="6">
    <source>
        <dbReference type="ARBA" id="ARBA00023043"/>
    </source>
</evidence>
<protein>
    <submittedName>
        <fullName evidence="13">Ankyrin repeat-containing protein</fullName>
    </submittedName>
</protein>
<evidence type="ECO:0000256" key="12">
    <source>
        <dbReference type="SAM" id="Phobius"/>
    </source>
</evidence>
<dbReference type="PROSITE" id="PS50088">
    <property type="entry name" value="ANK_REPEAT"/>
    <property type="match status" value="3"/>
</dbReference>
<evidence type="ECO:0000256" key="2">
    <source>
        <dbReference type="ARBA" id="ARBA00022692"/>
    </source>
</evidence>
<dbReference type="InterPro" id="IPR000742">
    <property type="entry name" value="EGF"/>
</dbReference>
<gene>
    <name evidence="13" type="primary">WBGene00102111</name>
</gene>
<dbReference type="Gene3D" id="3.30.70.3310">
    <property type="match status" value="1"/>
</dbReference>
<organism evidence="13 14">
    <name type="scientific">Pristionchus pacificus</name>
    <name type="common">Parasitic nematode worm</name>
    <dbReference type="NCBI Taxonomy" id="54126"/>
    <lineage>
        <taxon>Eukaryota</taxon>
        <taxon>Metazoa</taxon>
        <taxon>Ecdysozoa</taxon>
        <taxon>Nematoda</taxon>
        <taxon>Chromadorea</taxon>
        <taxon>Rhabditida</taxon>
        <taxon>Rhabditina</taxon>
        <taxon>Diplogasteromorpha</taxon>
        <taxon>Diplogasteroidea</taxon>
        <taxon>Neodiplogasteridae</taxon>
        <taxon>Pristionchus</taxon>
    </lineage>
</organism>
<evidence type="ECO:0000256" key="10">
    <source>
        <dbReference type="ARBA" id="ARBA00046288"/>
    </source>
</evidence>